<dbReference type="InterPro" id="IPR009288">
    <property type="entry name" value="AIG2-like_dom"/>
</dbReference>
<evidence type="ECO:0000313" key="6">
    <source>
        <dbReference type="Proteomes" id="UP000789845"/>
    </source>
</evidence>
<keyword evidence="5" id="KW-0012">Acyltransferase</keyword>
<dbReference type="InterPro" id="IPR039126">
    <property type="entry name" value="GGACT"/>
</dbReference>
<feature type="active site" description="Proton acceptor" evidence="2">
    <location>
        <position position="75"/>
    </location>
</feature>
<dbReference type="Pfam" id="PF06094">
    <property type="entry name" value="GGACT"/>
    <property type="match status" value="1"/>
</dbReference>
<comment type="similarity">
    <text evidence="1 3">Belongs to the gamma-glutamylcyclotransferase family.</text>
</comment>
<evidence type="ECO:0000256" key="1">
    <source>
        <dbReference type="ARBA" id="ARBA00008861"/>
    </source>
</evidence>
<dbReference type="GO" id="GO:0005829">
    <property type="term" value="C:cytosol"/>
    <property type="evidence" value="ECO:0007669"/>
    <property type="project" value="TreeGrafter"/>
</dbReference>
<comment type="caution">
    <text evidence="5">The sequence shown here is derived from an EMBL/GenBank/DDBJ whole genome shotgun (WGS) entry which is preliminary data.</text>
</comment>
<accession>A0A9C7LCW5</accession>
<dbReference type="EMBL" id="CAKJTG010000030">
    <property type="protein sequence ID" value="CAG9610200.1"/>
    <property type="molecule type" value="Genomic_DNA"/>
</dbReference>
<evidence type="ECO:0000259" key="4">
    <source>
        <dbReference type="Pfam" id="PF06094"/>
    </source>
</evidence>
<dbReference type="InterPro" id="IPR036568">
    <property type="entry name" value="GGCT-like_sf"/>
</dbReference>
<keyword evidence="6" id="KW-1185">Reference proteome</keyword>
<organism evidence="5 6">
    <name type="scientific">Pseudoneobacillus rhizosphaerae</name>
    <dbReference type="NCBI Taxonomy" id="2880968"/>
    <lineage>
        <taxon>Bacteria</taxon>
        <taxon>Bacillati</taxon>
        <taxon>Bacillota</taxon>
        <taxon>Bacilli</taxon>
        <taxon>Bacillales</taxon>
        <taxon>Bacillaceae</taxon>
        <taxon>Pseudoneobacillus</taxon>
    </lineage>
</organism>
<sequence>MENALVFVYGTLRKHQRNHYLLKDSKQISEQAWTYGELFDTGNGYPMMKKSNSEKVFGELYEVNQKQLALLDELEGYKVGRNDNLYERDIQTIYTDNGESSAYLYLSERACATAIASGDWKIYQLLKQKPEKVLYFAYGSCMDVERFHKANVGHFFETVIGAATLENYSMKYLYAASDGGRGDIIEDSGITEGILYETPFEAVNYLFKREGYLIGMYRATFVDVQINDKVYKDVLTFHVYDKKEELAPPEHYAIEILRGSRNRVSDAYYKKLVKQLRELNVSFELTDWE</sequence>
<gene>
    <name evidence="5" type="primary">ykqA</name>
    <name evidence="5" type="ORF">NEOCIP111885_03946</name>
</gene>
<proteinExistence type="inferred from homology"/>
<name>A0A9C7LCW5_9BACI</name>
<dbReference type="PANTHER" id="PTHR12510">
    <property type="entry name" value="TROPONIN C-AKIN-1 PROTEIN"/>
    <property type="match status" value="1"/>
</dbReference>
<dbReference type="SUPFAM" id="SSF110857">
    <property type="entry name" value="Gamma-glutamyl cyclotransferase-like"/>
    <property type="match status" value="2"/>
</dbReference>
<dbReference type="InterPro" id="IPR013024">
    <property type="entry name" value="GGCT-like"/>
</dbReference>
<dbReference type="AlphaFoldDB" id="A0A9C7LCW5"/>
<dbReference type="Pfam" id="PF13772">
    <property type="entry name" value="AIG2_2"/>
    <property type="match status" value="1"/>
</dbReference>
<protein>
    <recommendedName>
        <fullName evidence="3">Gamma-glutamylcyclotransferase family protein</fullName>
    </recommendedName>
</protein>
<reference evidence="5" key="1">
    <citation type="submission" date="2021-10" db="EMBL/GenBank/DDBJ databases">
        <authorList>
            <person name="Criscuolo A."/>
        </authorList>
    </citation>
    <scope>NUCLEOTIDE SEQUENCE</scope>
    <source>
        <strain evidence="5">CIP111885</strain>
    </source>
</reference>
<keyword evidence="5" id="KW-0808">Transferase</keyword>
<dbReference type="GO" id="GO:0061929">
    <property type="term" value="F:gamma-glutamylaminecyclotransferase activity"/>
    <property type="evidence" value="ECO:0007669"/>
    <property type="project" value="InterPro"/>
</dbReference>
<dbReference type="GO" id="GO:0016746">
    <property type="term" value="F:acyltransferase activity"/>
    <property type="evidence" value="ECO:0007669"/>
    <property type="project" value="UniProtKB-KW"/>
</dbReference>
<evidence type="ECO:0000256" key="2">
    <source>
        <dbReference type="PIRSR" id="PIRSR639126-1"/>
    </source>
</evidence>
<dbReference type="CDD" id="cd06661">
    <property type="entry name" value="GGCT_like"/>
    <property type="match status" value="2"/>
</dbReference>
<dbReference type="RefSeq" id="WP_230498438.1">
    <property type="nucleotide sequence ID" value="NZ_CAKJTG010000030.1"/>
</dbReference>
<dbReference type="PANTHER" id="PTHR12510:SF4">
    <property type="entry name" value="GAMMA-GLUTAMYLAMINECYCLOTRANSFERASE"/>
    <property type="match status" value="1"/>
</dbReference>
<evidence type="ECO:0000313" key="5">
    <source>
        <dbReference type="EMBL" id="CAG9610200.1"/>
    </source>
</evidence>
<dbReference type="Gene3D" id="3.10.490.10">
    <property type="entry name" value="Gamma-glutamyl cyclotransferase-like"/>
    <property type="match status" value="2"/>
</dbReference>
<feature type="domain" description="Gamma-glutamylcyclotransferase AIG2-like" evidence="4">
    <location>
        <begin position="6"/>
        <end position="121"/>
    </location>
</feature>
<dbReference type="Proteomes" id="UP000789845">
    <property type="component" value="Unassembled WGS sequence"/>
</dbReference>
<evidence type="ECO:0000256" key="3">
    <source>
        <dbReference type="RuleBase" id="RU367036"/>
    </source>
</evidence>